<dbReference type="InterPro" id="IPR013216">
    <property type="entry name" value="Methyltransf_11"/>
</dbReference>
<sequence length="268" mass="29537">MHQTIAADGLMPIAESDLHHDTEMPAGEAGYSLAKVHAVLQRLLPAGRVAIYEAGGGAASYLPAALLKRSSVTVVDIDPTQIFNNAYAETRICGDVQTHRLPAESIDLVTSYNVIEHLPDVDAALECFAEAVKPGGLILIGAPHPRSLSGLVTKHSPHWFHVWFYRHIRGNERAGEPGEAPFPVHYHPLVLPSRLKAFMAGHGFEVVYERVYESPRFAEMRVRHRALSMIVDGVTGLINSLLLNRINLRHGDYHLVLRKRTSTRAAAE</sequence>
<keyword evidence="2" id="KW-0808">Transferase</keyword>
<evidence type="ECO:0000313" key="2">
    <source>
        <dbReference type="EMBL" id="GEP10694.1"/>
    </source>
</evidence>
<dbReference type="AlphaFoldDB" id="A0A512JL80"/>
<dbReference type="OrthoDB" id="7981774at2"/>
<evidence type="ECO:0000259" key="1">
    <source>
        <dbReference type="Pfam" id="PF08241"/>
    </source>
</evidence>
<organism evidence="2 3">
    <name type="scientific">Methylobacterium gnaphalii</name>
    <dbReference type="NCBI Taxonomy" id="1010610"/>
    <lineage>
        <taxon>Bacteria</taxon>
        <taxon>Pseudomonadati</taxon>
        <taxon>Pseudomonadota</taxon>
        <taxon>Alphaproteobacteria</taxon>
        <taxon>Hyphomicrobiales</taxon>
        <taxon>Methylobacteriaceae</taxon>
        <taxon>Methylobacterium</taxon>
    </lineage>
</organism>
<dbReference type="GO" id="GO:0032259">
    <property type="term" value="P:methylation"/>
    <property type="evidence" value="ECO:0007669"/>
    <property type="project" value="UniProtKB-KW"/>
</dbReference>
<dbReference type="SUPFAM" id="SSF53335">
    <property type="entry name" value="S-adenosyl-L-methionine-dependent methyltransferases"/>
    <property type="match status" value="1"/>
</dbReference>
<dbReference type="Gene3D" id="3.40.50.150">
    <property type="entry name" value="Vaccinia Virus protein VP39"/>
    <property type="match status" value="1"/>
</dbReference>
<dbReference type="RefSeq" id="WP_147046961.1">
    <property type="nucleotide sequence ID" value="NZ_BJZV01000013.1"/>
</dbReference>
<dbReference type="Proteomes" id="UP000321750">
    <property type="component" value="Unassembled WGS sequence"/>
</dbReference>
<comment type="caution">
    <text evidence="2">The sequence shown here is derived from an EMBL/GenBank/DDBJ whole genome shotgun (WGS) entry which is preliminary data.</text>
</comment>
<gene>
    <name evidence="2" type="primary">metA_2</name>
    <name evidence="2" type="ORF">MGN01_25390</name>
</gene>
<protein>
    <submittedName>
        <fullName evidence="2">SAM-dependent methyltransferase</fullName>
    </submittedName>
</protein>
<dbReference type="GO" id="GO:0008757">
    <property type="term" value="F:S-adenosylmethionine-dependent methyltransferase activity"/>
    <property type="evidence" value="ECO:0007669"/>
    <property type="project" value="InterPro"/>
</dbReference>
<name>A0A512JL80_9HYPH</name>
<dbReference type="InterPro" id="IPR029063">
    <property type="entry name" value="SAM-dependent_MTases_sf"/>
</dbReference>
<feature type="domain" description="Methyltransferase type 11" evidence="1">
    <location>
        <begin position="54"/>
        <end position="140"/>
    </location>
</feature>
<dbReference type="CDD" id="cd02440">
    <property type="entry name" value="AdoMet_MTases"/>
    <property type="match status" value="1"/>
</dbReference>
<keyword evidence="3" id="KW-1185">Reference proteome</keyword>
<keyword evidence="2" id="KW-0489">Methyltransferase</keyword>
<dbReference type="Pfam" id="PF08241">
    <property type="entry name" value="Methyltransf_11"/>
    <property type="match status" value="1"/>
</dbReference>
<proteinExistence type="predicted"/>
<dbReference type="EMBL" id="BJZV01000013">
    <property type="protein sequence ID" value="GEP10694.1"/>
    <property type="molecule type" value="Genomic_DNA"/>
</dbReference>
<accession>A0A512JL80</accession>
<evidence type="ECO:0000313" key="3">
    <source>
        <dbReference type="Proteomes" id="UP000321750"/>
    </source>
</evidence>
<reference evidence="2 3" key="1">
    <citation type="submission" date="2019-07" db="EMBL/GenBank/DDBJ databases">
        <title>Whole genome shotgun sequence of Methylobacterium gnaphalii NBRC 107716.</title>
        <authorList>
            <person name="Hosoyama A."/>
            <person name="Uohara A."/>
            <person name="Ohji S."/>
            <person name="Ichikawa N."/>
        </authorList>
    </citation>
    <scope>NUCLEOTIDE SEQUENCE [LARGE SCALE GENOMIC DNA]</scope>
    <source>
        <strain evidence="2 3">NBRC 107716</strain>
    </source>
</reference>